<dbReference type="Gene3D" id="1.10.1200.10">
    <property type="entry name" value="ACP-like"/>
    <property type="match status" value="2"/>
</dbReference>
<dbReference type="SUPFAM" id="SSF52777">
    <property type="entry name" value="CoA-dependent acyltransferases"/>
    <property type="match status" value="8"/>
</dbReference>
<keyword evidence="3" id="KW-0596">Phosphopantetheine</keyword>
<dbReference type="NCBIfam" id="NF003417">
    <property type="entry name" value="PRK04813.1"/>
    <property type="match status" value="2"/>
</dbReference>
<dbReference type="Gene3D" id="3.30.559.10">
    <property type="entry name" value="Chloramphenicol acetyltransferase-like domain"/>
    <property type="match status" value="4"/>
</dbReference>
<dbReference type="InterPro" id="IPR006162">
    <property type="entry name" value="Ppantetheine_attach_site"/>
</dbReference>
<dbReference type="Gene3D" id="3.30.559.30">
    <property type="entry name" value="Nonribosomal peptide synthetase, condensation domain"/>
    <property type="match status" value="4"/>
</dbReference>
<dbReference type="InterPro" id="IPR010071">
    <property type="entry name" value="AA_adenyl_dom"/>
</dbReference>
<evidence type="ECO:0000313" key="7">
    <source>
        <dbReference type="Proteomes" id="UP000265875"/>
    </source>
</evidence>
<dbReference type="Gene3D" id="3.40.50.980">
    <property type="match status" value="4"/>
</dbReference>
<evidence type="ECO:0000256" key="1">
    <source>
        <dbReference type="ARBA" id="ARBA00001957"/>
    </source>
</evidence>
<dbReference type="InterPro" id="IPR001242">
    <property type="entry name" value="Condensation_dom"/>
</dbReference>
<keyword evidence="4" id="KW-0597">Phosphoprotein</keyword>
<dbReference type="FunFam" id="1.10.1200.10:FF:000005">
    <property type="entry name" value="Nonribosomal peptide synthetase 1"/>
    <property type="match status" value="1"/>
</dbReference>
<dbReference type="GO" id="GO:0003824">
    <property type="term" value="F:catalytic activity"/>
    <property type="evidence" value="ECO:0007669"/>
    <property type="project" value="InterPro"/>
</dbReference>
<dbReference type="GO" id="GO:0043041">
    <property type="term" value="P:amino acid activation for nonribosomal peptide biosynthetic process"/>
    <property type="evidence" value="ECO:0007669"/>
    <property type="project" value="UniProtKB-ARBA"/>
</dbReference>
<dbReference type="PROSITE" id="PS50075">
    <property type="entry name" value="CARRIER"/>
    <property type="match status" value="2"/>
</dbReference>
<dbReference type="PANTHER" id="PTHR45398">
    <property type="match status" value="1"/>
</dbReference>
<dbReference type="FunFam" id="3.40.50.980:FF:000001">
    <property type="entry name" value="Non-ribosomal peptide synthetase"/>
    <property type="match status" value="2"/>
</dbReference>
<dbReference type="NCBIfam" id="TIGR01720">
    <property type="entry name" value="NRPS-para261"/>
    <property type="match status" value="1"/>
</dbReference>
<protein>
    <submittedName>
        <fullName evidence="6">Amino acid adenylation domain-containing protein</fullName>
    </submittedName>
</protein>
<dbReference type="SUPFAM" id="SSF56801">
    <property type="entry name" value="Acetyl-CoA synthetase-like"/>
    <property type="match status" value="2"/>
</dbReference>
<dbReference type="InterPro" id="IPR020806">
    <property type="entry name" value="PKS_PP-bd"/>
</dbReference>
<dbReference type="CDD" id="cd17646">
    <property type="entry name" value="A_NRPS_AB3403-like"/>
    <property type="match status" value="1"/>
</dbReference>
<comment type="cofactor">
    <cofactor evidence="1">
        <name>pantetheine 4'-phosphate</name>
        <dbReference type="ChEBI" id="CHEBI:47942"/>
    </cofactor>
</comment>
<dbReference type="InterPro" id="IPR020845">
    <property type="entry name" value="AMP-binding_CS"/>
</dbReference>
<dbReference type="EMBL" id="QWLL01000016">
    <property type="protein sequence ID" value="RII78487.1"/>
    <property type="molecule type" value="Genomic_DNA"/>
</dbReference>
<dbReference type="CDD" id="cd19534">
    <property type="entry name" value="E_NRPS"/>
    <property type="match status" value="1"/>
</dbReference>
<accession>A0A399MB02</accession>
<dbReference type="InterPro" id="IPR045851">
    <property type="entry name" value="AMP-bd_C_sf"/>
</dbReference>
<dbReference type="Gene3D" id="3.30.300.30">
    <property type="match status" value="2"/>
</dbReference>
<feature type="domain" description="Carrier" evidence="5">
    <location>
        <begin position="1018"/>
        <end position="1092"/>
    </location>
</feature>
<dbReference type="Proteomes" id="UP000265875">
    <property type="component" value="Unassembled WGS sequence"/>
</dbReference>
<dbReference type="SUPFAM" id="SSF47336">
    <property type="entry name" value="ACP-like"/>
    <property type="match status" value="2"/>
</dbReference>
<dbReference type="PROSITE" id="PS00012">
    <property type="entry name" value="PHOSPHOPANTETHEINE"/>
    <property type="match status" value="1"/>
</dbReference>
<dbReference type="GO" id="GO:0031177">
    <property type="term" value="F:phosphopantetheine binding"/>
    <property type="evidence" value="ECO:0007669"/>
    <property type="project" value="InterPro"/>
</dbReference>
<dbReference type="CDD" id="cd19531">
    <property type="entry name" value="LCL_NRPS-like"/>
    <property type="match status" value="1"/>
</dbReference>
<dbReference type="PROSITE" id="PS00455">
    <property type="entry name" value="AMP_BINDING"/>
    <property type="match status" value="2"/>
</dbReference>
<proteinExistence type="inferred from homology"/>
<dbReference type="PANTHER" id="PTHR45398:SF1">
    <property type="entry name" value="ENZYME, PUTATIVE (JCVI)-RELATED"/>
    <property type="match status" value="1"/>
</dbReference>
<dbReference type="Pfam" id="PF00668">
    <property type="entry name" value="Condensation"/>
    <property type="match status" value="4"/>
</dbReference>
<evidence type="ECO:0000256" key="4">
    <source>
        <dbReference type="ARBA" id="ARBA00022553"/>
    </source>
</evidence>
<dbReference type="InterPro" id="IPR036736">
    <property type="entry name" value="ACP-like_sf"/>
</dbReference>
<dbReference type="CDD" id="cd17649">
    <property type="entry name" value="A_NRPS_PvdJ-like"/>
    <property type="match status" value="1"/>
</dbReference>
<name>A0A399MB02_9PSED</name>
<dbReference type="RefSeq" id="WP_119369302.1">
    <property type="nucleotide sequence ID" value="NZ_QWLL01000016.1"/>
</dbReference>
<dbReference type="InterPro" id="IPR009081">
    <property type="entry name" value="PP-bd_ACP"/>
</dbReference>
<dbReference type="FunFam" id="3.40.50.12780:FF:000012">
    <property type="entry name" value="Non-ribosomal peptide synthetase"/>
    <property type="match status" value="1"/>
</dbReference>
<dbReference type="InterPro" id="IPR010060">
    <property type="entry name" value="NRPS_synth"/>
</dbReference>
<evidence type="ECO:0000256" key="3">
    <source>
        <dbReference type="ARBA" id="ARBA00022450"/>
    </source>
</evidence>
<dbReference type="Pfam" id="PF00550">
    <property type="entry name" value="PP-binding"/>
    <property type="match status" value="2"/>
</dbReference>
<dbReference type="FunFam" id="3.30.300.30:FF:000010">
    <property type="entry name" value="Enterobactin synthetase component F"/>
    <property type="match status" value="2"/>
</dbReference>
<organism evidence="6 7">
    <name type="scientific">Pseudomonas monteilii</name>
    <dbReference type="NCBI Taxonomy" id="76759"/>
    <lineage>
        <taxon>Bacteria</taxon>
        <taxon>Pseudomonadati</taxon>
        <taxon>Pseudomonadota</taxon>
        <taxon>Gammaproteobacteria</taxon>
        <taxon>Pseudomonadales</taxon>
        <taxon>Pseudomonadaceae</taxon>
        <taxon>Pseudomonas</taxon>
    </lineage>
</organism>
<feature type="domain" description="Carrier" evidence="5">
    <location>
        <begin position="2510"/>
        <end position="2587"/>
    </location>
</feature>
<dbReference type="SMART" id="SM00823">
    <property type="entry name" value="PKS_PP"/>
    <property type="match status" value="1"/>
</dbReference>
<sequence>MSNDAALNIAKRFVTLPLAKRKLYLQKMHAENISPANLPVPCVQTLFDVIPVSFAQQRQWFLWQMDPQGSAYNLPVALRLKGELDSEALRASFEALQARHQTLRTTFGLNDDQVVQIIHPQSVFTLDVEQVDREPAIDLEQRLQALVEAEARAPFDLEHERPVRVRLLRVAEDDHVLIITLHHIATDGSSMHLMVEELIQHYAHHCMGQPLALPEMPIQYADYAIWQRHWMEAGEQERQLAFWKQHLGTEHPVLELPSDRPRPANQCFEGASVHLEIERRLADALKQLAQQQGATLFTLLLASFQTLLHRYCGQDDIRIGIPVANRNRVETERLIGFFVNTQVLKAEFGSLVHFSDLLAQTRQMTQDAQAHQDLPFEQLVEALHPERSLSHSPLFQVMYNHQKVAAGTRRSLPGLLVENIAWQRKTAQFDLTLNTVEHDEGISAELNYATALFDEPTVQRMARHWINLLQSIVEHPRQRIGELPLLAADEQQEILEHWNHTQAPYPGDRSVHQLIEAQAGETPDALAVLFGEQQLTYRQLNQRANRLAHALREQGVGPDVLVGIAVERSLEMVVGLLAILKAGGAYVPFDPEYPRDRLAYMMDDSGIGLLLTQRALLEHLPIPSSVRSIVLDDDDSWLTAFSADDPVHLTHPEHLAYVIYTSGSTGRPKGAANAHQALVNRLVWMQKAYGLGATDTVLQKTPFSFDVSVWEFFWPLLTGARLALAEPGDHRDPERLVSTIQRHGVTTLHFVPSMLQAFMTCEHVERCDTLRRVVCSGEALPADLSEQTLARLPHAGLYNLYGPTEAAIDVTHWTCRPSCPGSVPIGTPIDNLKTHILSRDLLALPHGANGELYLGGVGLARGYHRRPSLTAERFVPDPHDASQQGGGRLYRTGDLARYRTGGVIEYAGRIDHQVKIRGLRIELGEIESSLLEHAGVREAVVIDIDGLHAKQLAAYLVLDEGAASHEEILQHLKSALPDYMVPSYLVSLQALPLTPNGKLDRKALPKPDVSQQQKAYVPPQSALQAKLVSIWADVLKLERVGITDNFFELGGDSIVSIQVVSRARREGIRFTPKQLFQHQTIQGLASVAEQDDGGTSTLDQGPIIGKVPLLPAQARFFELQGNGDAPGSVVMTLRPTRALDPDTTEKALQAVLAHHDGLRLAFNAAQEAHGAPLSEHQALWQKEPVLWLAAVQDPAQLDALARQASASLDVHRGILVRAVLATLADGSQRLLLVNHALAMDEASRDIVLQDLRLACAQLDAGQPVALPAKSTSVQSWAYSVHDSLEDAPSVLSHWQKALAGISDELVGSPREAGAPADSATLGTWLDLDLTRRLTEQAAAAYRAEPGDLLLVALTRVLARWTGQDRVFLGVQADTRRQTRSGVDLGRTVGCLDYPFPVVLDIDKTTLDGAIKGLKQQLRTAADKRLSFAALRYLGDEASRETLAALPVPQCSFSYRKALANVLFEPLKDGEGRESSCGNGLSVDARVWPEGLRIDWRFSSRRFSESTIQGLAEAFHLELVALIEHCTLPGVAGATPSDFPLCSLSQTQLDELPVPIAEIADMYPLSPAQKGMLFHSIEDSGNDLYINQVSLPISGLDIDAFVGAWAAVIARHEVLRTSFHWVGLDEPVQIVHAQAHMPMREIDARADAAPDRLAGEVAREELVAGFDLTQAPLHRMVLVRLTSSSYQMIWTSHHLLMDGWSKSRLFAELMQHYAGQPVTGTSGRYGDFIAWLQAQDKSRQEAFWRGSLAHSEVTSLSQAVYPRHTSDEPGHHALYTRRDAAWTKRLQQYCRTLRITPNTLIQGAWLLLLQRYTGKRNVTFGATVAGRPESLQDADTTLGLFINTLPVSQTLDPLMRLADWLQALQAYNVELRNWSHTPLNEVQRWSAVPGQKLFDSIIVFENYPIDEGLREAPEAGLEFGDSNDVGVTNFPMDLAVHLNDTLMIEYLYLRNAFSEQAVDGIRQTMESVLETLLQDAQARLGNLDIVPAAQRAPVADTGTQALASYRPERMAELIIEHAHDRPDAIALVCGDERISYAELDRRSGRLALALQASGAGPETVVGVALQRSAELVVALLAVMRTGAAYVPLDLEYPMERLAWMIQDSGMSLMITRPECRDALPEHGHLRVLAPDAQPADAGPAFVDIAVDERCLAYLIYTSGSTGRPKAVAVSQGPLSRHCQAIMRLYEMGPATRELHFMSFAFDGAQERWLSVLASGGALVIRDGELWTAEQTLQALWQHEITIACFPPAYLKQLAEAVHDAGHEPPPVDIYCFGGDAVPEQTFEQVKAALRPRLFTNGYGPTETVVTPLLWKVGGGARCEAAYAPIGHAVGCRTLHILDNDLNPSGIGFAGELMIGGDGIARGYHGRAGLTAERFVPDPAGEGGRMYRSGDVVRQRLDGLVDYVGRADHQVKLRGFRVELGEIEACLRAQPGIRNALVVVRESPVGKQLVGYVVSEQAGIAGELKARLADHLPDYMVPAYLIELAQFPVTPNGKIDRLRLPEPEFISTQFQAARNQRESILVDIWEQVLQVDDLSITDNFFERGGDSILSLQVVSRVRNHPQLNLDLKLRDLMRYQTIEAIVANWEAAPAVVEAPLSTEVDQRLFNLLPIQQWMFEQHLPDPAHFNQALMLRPRAALDLVALEQALQHIELHHDALRLRFSQPHGQWMQCYGEPSGSTTPRLSLHRVESMEAMTALANQAQRSLDLAQGPLWRTLHIQLPDGQARLLLILHHLVMDGVSWRILLEDLQTAYAACCLGADPVLPARTSSYRSWVERLQAEATSIEAQQGDWWLDQVRPCAGKLPCDNPRGRNHSSQQAVSHFRLTPQQTTQLLKQAPAAYGTQVNDILLTALGRALGRWTGQEAVMVQLEGHGREDLFEGVDVSRTLGWFNSLFPVRLTSRQDDTAAQAIRSTQRQLAAIPEKGIGYAVLRQFGSGEMRRQLLEGAQAEVTFNYFGQFDQHFDEHALLEPAADDPGDCYHADANLVNQLQTVGQVYDGVLSFRCIYSKRRYRAETIARLMEQFQRELVALIEHCVDVTVPA</sequence>
<dbReference type="FunFam" id="3.30.559.10:FF:000012">
    <property type="entry name" value="Non-ribosomal peptide synthetase"/>
    <property type="match status" value="1"/>
</dbReference>
<dbReference type="Pfam" id="PF13193">
    <property type="entry name" value="AMP-binding_C"/>
    <property type="match status" value="2"/>
</dbReference>
<dbReference type="Gene3D" id="2.30.38.10">
    <property type="entry name" value="Luciferase, Domain 3"/>
    <property type="match status" value="2"/>
</dbReference>
<comment type="similarity">
    <text evidence="2">Belongs to the ATP-dependent AMP-binding enzyme family.</text>
</comment>
<evidence type="ECO:0000313" key="6">
    <source>
        <dbReference type="EMBL" id="RII78487.1"/>
    </source>
</evidence>
<dbReference type="InterPro" id="IPR023213">
    <property type="entry name" value="CAT-like_dom_sf"/>
</dbReference>
<dbReference type="GO" id="GO:0044550">
    <property type="term" value="P:secondary metabolite biosynthetic process"/>
    <property type="evidence" value="ECO:0007669"/>
    <property type="project" value="UniProtKB-ARBA"/>
</dbReference>
<comment type="caution">
    <text evidence="6">The sequence shown here is derived from an EMBL/GenBank/DDBJ whole genome shotgun (WGS) entry which is preliminary data.</text>
</comment>
<reference evidence="6 7" key="1">
    <citation type="submission" date="2018-08" db="EMBL/GenBank/DDBJ databases">
        <title>Draft genome sequence of the cyanotroph, Pseudomonas monteilii BCN3.</title>
        <authorList>
            <person name="Jones L.B."/>
            <person name="Kunz D.A."/>
        </authorList>
    </citation>
    <scope>NUCLEOTIDE SEQUENCE [LARGE SCALE GENOMIC DNA]</scope>
    <source>
        <strain evidence="6 7">BCN3</strain>
    </source>
</reference>
<dbReference type="NCBIfam" id="TIGR01733">
    <property type="entry name" value="AA-adenyl-dom"/>
    <property type="match status" value="2"/>
</dbReference>
<dbReference type="InterPro" id="IPR000873">
    <property type="entry name" value="AMP-dep_synth/lig_dom"/>
</dbReference>
<dbReference type="Pfam" id="PF00501">
    <property type="entry name" value="AMP-binding"/>
    <property type="match status" value="2"/>
</dbReference>
<evidence type="ECO:0000256" key="2">
    <source>
        <dbReference type="ARBA" id="ARBA00006432"/>
    </source>
</evidence>
<gene>
    <name evidence="6" type="ORF">D0894_07830</name>
</gene>
<dbReference type="InterPro" id="IPR025110">
    <property type="entry name" value="AMP-bd_C"/>
</dbReference>
<evidence type="ECO:0000259" key="5">
    <source>
        <dbReference type="PROSITE" id="PS50075"/>
    </source>
</evidence>
<dbReference type="FunFam" id="3.40.50.980:FF:000002">
    <property type="entry name" value="Enterobactin synthetase component F"/>
    <property type="match status" value="1"/>
</dbReference>